<reference evidence="3 4" key="1">
    <citation type="journal article" date="2019" name="Nat. Microbiol.">
        <title>Mediterranean grassland soil C-N compound turnover is dependent on rainfall and depth, and is mediated by genomically divergent microorganisms.</title>
        <authorList>
            <person name="Diamond S."/>
            <person name="Andeer P.F."/>
            <person name="Li Z."/>
            <person name="Crits-Christoph A."/>
            <person name="Burstein D."/>
            <person name="Anantharaman K."/>
            <person name="Lane K.R."/>
            <person name="Thomas B.C."/>
            <person name="Pan C."/>
            <person name="Northen T.R."/>
            <person name="Banfield J.F."/>
        </authorList>
    </citation>
    <scope>NUCLEOTIDE SEQUENCE [LARGE SCALE GENOMIC DNA]</scope>
    <source>
        <strain evidence="3">WS_4</strain>
    </source>
</reference>
<evidence type="ECO:0000313" key="4">
    <source>
        <dbReference type="Proteomes" id="UP000319829"/>
    </source>
</evidence>
<dbReference type="Proteomes" id="UP000319829">
    <property type="component" value="Unassembled WGS sequence"/>
</dbReference>
<dbReference type="InterPro" id="IPR025965">
    <property type="entry name" value="FlgD/Vpr_Ig-like"/>
</dbReference>
<dbReference type="NCBIfam" id="TIGR04183">
    <property type="entry name" value="Por_Secre_tail"/>
    <property type="match status" value="1"/>
</dbReference>
<gene>
    <name evidence="3" type="ORF">E6K74_00070</name>
</gene>
<feature type="domain" description="FlgD/Vpr Ig-like" evidence="2">
    <location>
        <begin position="1153"/>
        <end position="1209"/>
    </location>
</feature>
<proteinExistence type="predicted"/>
<organism evidence="3 4">
    <name type="scientific">Eiseniibacteriota bacterium</name>
    <dbReference type="NCBI Taxonomy" id="2212470"/>
    <lineage>
        <taxon>Bacteria</taxon>
        <taxon>Candidatus Eiseniibacteriota</taxon>
    </lineage>
</organism>
<evidence type="ECO:0000259" key="2">
    <source>
        <dbReference type="Pfam" id="PF13860"/>
    </source>
</evidence>
<feature type="chain" id="PRO_5022244067" evidence="1">
    <location>
        <begin position="24"/>
        <end position="1224"/>
    </location>
</feature>
<dbReference type="Gene3D" id="2.60.40.4070">
    <property type="match status" value="1"/>
</dbReference>
<keyword evidence="1" id="KW-0732">Signal</keyword>
<name>A0A538SYA4_UNCEI</name>
<dbReference type="EMBL" id="VBOU01000001">
    <property type="protein sequence ID" value="TMQ56370.1"/>
    <property type="molecule type" value="Genomic_DNA"/>
</dbReference>
<protein>
    <submittedName>
        <fullName evidence="3">T9SS type A sorting domain-containing protein</fullName>
    </submittedName>
</protein>
<evidence type="ECO:0000313" key="3">
    <source>
        <dbReference type="EMBL" id="TMQ56370.1"/>
    </source>
</evidence>
<evidence type="ECO:0000256" key="1">
    <source>
        <dbReference type="SAM" id="SignalP"/>
    </source>
</evidence>
<dbReference type="Pfam" id="PF13860">
    <property type="entry name" value="FlgD_ig"/>
    <property type="match status" value="1"/>
</dbReference>
<feature type="signal peptide" evidence="1">
    <location>
        <begin position="1"/>
        <end position="23"/>
    </location>
</feature>
<accession>A0A538SYA4</accession>
<dbReference type="AlphaFoldDB" id="A0A538SYA4"/>
<comment type="caution">
    <text evidence="3">The sequence shown here is derived from an EMBL/GenBank/DDBJ whole genome shotgun (WGS) entry which is preliminary data.</text>
</comment>
<dbReference type="InterPro" id="IPR026444">
    <property type="entry name" value="Secre_tail"/>
</dbReference>
<sequence length="1224" mass="130022">MRKTLFAMLGLVALGLWALPALAAVSVDPLKNPPKAHEPIPLENRPGIWQQRLGGNYQGTLSGTLIKQSQLGTTSFFLYPGACQDRQNGVPGTLGTWAPNANPQADSLNGYTAGSTGPYGTVDQSVSEILWHVADNATCTAGTNCPTQIVAGSTRMLWCGKFDANYISAKFGYPNLTFQILYFDTGTHAANYNFVLSYRNNEEQNYDYMYMIGGGDGLRDPVGNTRPTIDHVIADGSAGNVKLLVAWTGSVSPSTTNATGANTTASPPAIKVTGAGDQVETTVLAASYVVEAQHRAIYIVFKSDCLFSTEDGSWKNSRGQQLDNVSVSDNGALYTDESPPLIAGQPTPDTGPGVTPGGGIVIKGTSALPTISARVGAGIGTLWQLVHGNNLPTPDVCTPKNEQGGNTNPDLIFEGGNASTFHTIPNQFNSVVECTFPIPVGTASVLALWDEYLDLPRFQGYVQYAEFRIFKDGAWGNWENTSPGGGVTTGGRQSWGPDGDELAASTQADTVQIRYNMQCIPFFAADHNNCGDVVYGILYDNFALQITQGVPAPIFGVFVGAIAQSMFVDGTIASPGNCAPATVAAGQCWPGVRGSDIGTAAAVHDNFNSPLGDSITLGVVTGLRKNGKGVNWHHAFDKGKNFGLTIEHTNPNFVAAFDKPRIIFRMFDPTSKQWSPFDSSELDVNNLSVAAGDTTITDSEYRVNWPPRDKIGTSIPPASGAWPGSITPLGGSAKTLYSQLNFMPRGSRIQYYWKGVDLNGGRSYQFSSDALAREVGDVLPTLPGSSNKAPDIIEFDVLPGVYPVGDAGSQLGSSNVTPLLDLDGSYTRWNFGGHATVQALNGTRAGRLSTYFPNMDEYGIKALLASSYRIMIESSHTSTSVVDEESDAKLIKQWWLSDTGLDGGDRCIFASGDDFHSALLAVGGVPHPNEGDMARDVFGVAAAANQWNGGASIQFPAVTDLFADPLSGPGLGGTVGGYKYIVDGGCPAPNRFDALTKVGAGTANSATYPTFASVTNVAGVSNMIAAFDQGAQDHDRNKALSYGFSIQFIRQGGQNLIDTRAQVLYKFLTSCRGPRTATDTASCWPCPTPANKYGNWATLTGFQQATYGPLYLLQDNTKVLSGVDPVASAPAMNRLQGNFPNPFNPETAIRFTSARAGRVDVRIFNVAGRLVQTISKNVTQGVNEVRWNGKSSDGANLASGVYFVKVKYPDGSESPNGLKVAIVR</sequence>